<protein>
    <submittedName>
        <fullName evidence="2">GNAT family N-acetyltransferase</fullName>
    </submittedName>
</protein>
<dbReference type="PROSITE" id="PS51186">
    <property type="entry name" value="GNAT"/>
    <property type="match status" value="1"/>
</dbReference>
<name>A0A929L0A9_9SPHI</name>
<evidence type="ECO:0000259" key="1">
    <source>
        <dbReference type="PROSITE" id="PS51186"/>
    </source>
</evidence>
<gene>
    <name evidence="2" type="ORF">IRJ16_18500</name>
</gene>
<organism evidence="2 3">
    <name type="scientific">Mucilaginibacter myungsuensis</name>
    <dbReference type="NCBI Taxonomy" id="649104"/>
    <lineage>
        <taxon>Bacteria</taxon>
        <taxon>Pseudomonadati</taxon>
        <taxon>Bacteroidota</taxon>
        <taxon>Sphingobacteriia</taxon>
        <taxon>Sphingobacteriales</taxon>
        <taxon>Sphingobacteriaceae</taxon>
        <taxon>Mucilaginibacter</taxon>
    </lineage>
</organism>
<sequence>MHPPEFDRQAILADNIVRLIPLKEDDFDTLYAVASDPLIWEQHPNKDRYQREVFQTFFQGAIESKGAYLIIHKETDKVIGSTRFYDTEEENAIAIGYTFYAREYWGGKYNPSAKKLMMDHALKYFGAVIFHIGSTNFRSQKAIERLGAKKIGEQSIAYYGEMAKQNFIYRIGKEGWM</sequence>
<dbReference type="PANTHER" id="PTHR43610">
    <property type="entry name" value="BLL6696 PROTEIN"/>
    <property type="match status" value="1"/>
</dbReference>
<evidence type="ECO:0000313" key="2">
    <source>
        <dbReference type="EMBL" id="MBE9663880.1"/>
    </source>
</evidence>
<dbReference type="InterPro" id="IPR016181">
    <property type="entry name" value="Acyl_CoA_acyltransferase"/>
</dbReference>
<dbReference type="AlphaFoldDB" id="A0A929L0A9"/>
<dbReference type="Gene3D" id="3.40.630.30">
    <property type="match status" value="1"/>
</dbReference>
<dbReference type="RefSeq" id="WP_194113129.1">
    <property type="nucleotide sequence ID" value="NZ_JADFFL010000008.1"/>
</dbReference>
<evidence type="ECO:0000313" key="3">
    <source>
        <dbReference type="Proteomes" id="UP000622475"/>
    </source>
</evidence>
<comment type="caution">
    <text evidence="2">The sequence shown here is derived from an EMBL/GenBank/DDBJ whole genome shotgun (WGS) entry which is preliminary data.</text>
</comment>
<dbReference type="Pfam" id="PF13302">
    <property type="entry name" value="Acetyltransf_3"/>
    <property type="match status" value="1"/>
</dbReference>
<keyword evidence="3" id="KW-1185">Reference proteome</keyword>
<accession>A0A929L0A9</accession>
<feature type="domain" description="N-acetyltransferase" evidence="1">
    <location>
        <begin position="17"/>
        <end position="174"/>
    </location>
</feature>
<reference evidence="2" key="1">
    <citation type="submission" date="2020-10" db="EMBL/GenBank/DDBJ databases">
        <title>Mucilaginibacter mali sp. nov., isolated from rhizosphere soil of apple orchard.</title>
        <authorList>
            <person name="Lee J.-S."/>
            <person name="Kim H.S."/>
            <person name="Kim J.-S."/>
        </authorList>
    </citation>
    <scope>NUCLEOTIDE SEQUENCE</scope>
    <source>
        <strain evidence="2">KCTC 22746</strain>
    </source>
</reference>
<dbReference type="PANTHER" id="PTHR43610:SF1">
    <property type="entry name" value="N-ACETYLTRANSFERASE DOMAIN-CONTAINING PROTEIN"/>
    <property type="match status" value="1"/>
</dbReference>
<dbReference type="EMBL" id="JADFFL010000008">
    <property type="protein sequence ID" value="MBE9663880.1"/>
    <property type="molecule type" value="Genomic_DNA"/>
</dbReference>
<dbReference type="SUPFAM" id="SSF55729">
    <property type="entry name" value="Acyl-CoA N-acyltransferases (Nat)"/>
    <property type="match status" value="1"/>
</dbReference>
<dbReference type="GO" id="GO:0016747">
    <property type="term" value="F:acyltransferase activity, transferring groups other than amino-acyl groups"/>
    <property type="evidence" value="ECO:0007669"/>
    <property type="project" value="InterPro"/>
</dbReference>
<dbReference type="Proteomes" id="UP000622475">
    <property type="component" value="Unassembled WGS sequence"/>
</dbReference>
<proteinExistence type="predicted"/>
<dbReference type="InterPro" id="IPR000182">
    <property type="entry name" value="GNAT_dom"/>
</dbReference>